<dbReference type="EMBL" id="CACRSL010000003">
    <property type="protein sequence ID" value="VYS74728.1"/>
    <property type="molecule type" value="Genomic_DNA"/>
</dbReference>
<feature type="domain" description="DUF1508" evidence="1">
    <location>
        <begin position="76"/>
        <end position="120"/>
    </location>
</feature>
<evidence type="ECO:0000313" key="2">
    <source>
        <dbReference type="EMBL" id="VYS74728.1"/>
    </source>
</evidence>
<name>A0A6N2R2N1_9FIRM</name>
<dbReference type="AlphaFoldDB" id="A0A6N2R2N1"/>
<dbReference type="SUPFAM" id="SSF160113">
    <property type="entry name" value="YegP-like"/>
    <property type="match status" value="2"/>
</dbReference>
<dbReference type="PANTHER" id="PTHR40606:SF1">
    <property type="entry name" value="UPF0339 PROTEIN YEGP"/>
    <property type="match status" value="1"/>
</dbReference>
<dbReference type="Pfam" id="PF07411">
    <property type="entry name" value="DUF1508"/>
    <property type="match status" value="2"/>
</dbReference>
<protein>
    <submittedName>
        <fullName evidence="2">Tryptophanyl-tRNA synthetase</fullName>
    </submittedName>
</protein>
<proteinExistence type="predicted"/>
<reference evidence="2" key="1">
    <citation type="submission" date="2019-11" db="EMBL/GenBank/DDBJ databases">
        <authorList>
            <person name="Feng L."/>
        </authorList>
    </citation>
    <scope>NUCLEOTIDE SEQUENCE</scope>
    <source>
        <strain evidence="2">AundefinedLFYP135</strain>
    </source>
</reference>
<dbReference type="InterPro" id="IPR036913">
    <property type="entry name" value="YegP-like_sf"/>
</dbReference>
<dbReference type="PANTHER" id="PTHR40606">
    <property type="match status" value="1"/>
</dbReference>
<accession>A0A6N2R2N1</accession>
<dbReference type="InterPro" id="IPR051141">
    <property type="entry name" value="UPF0339_domain"/>
</dbReference>
<gene>
    <name evidence="2" type="ORF">AULFYP135_00157</name>
</gene>
<keyword evidence="2" id="KW-0030">Aminoacyl-tRNA synthetase</keyword>
<dbReference type="Gene3D" id="2.30.29.80">
    <property type="match status" value="1"/>
</dbReference>
<keyword evidence="2" id="KW-0436">Ligase</keyword>
<organism evidence="2">
    <name type="scientific">uncultured Anaerotruncus sp</name>
    <dbReference type="NCBI Taxonomy" id="905011"/>
    <lineage>
        <taxon>Bacteria</taxon>
        <taxon>Bacillati</taxon>
        <taxon>Bacillota</taxon>
        <taxon>Clostridia</taxon>
        <taxon>Eubacteriales</taxon>
        <taxon>Oscillospiraceae</taxon>
        <taxon>Anaerotruncus</taxon>
        <taxon>environmental samples</taxon>
    </lineage>
</organism>
<dbReference type="Gene3D" id="3.30.160.160">
    <property type="entry name" value="YegP-like"/>
    <property type="match status" value="1"/>
</dbReference>
<sequence>MASGKFILKKTASGAYRFNLLATNGQVIATSENYKSLENCKTGVESVRKNALAEVEDQTSQGYEAKANPKFEVYRDRAGEYRFRLKAVGGEIIAVSEGYKTKVSCLGGIRSIGRNAPEAVLIQVER</sequence>
<dbReference type="GO" id="GO:0004812">
    <property type="term" value="F:aminoacyl-tRNA ligase activity"/>
    <property type="evidence" value="ECO:0007669"/>
    <property type="project" value="UniProtKB-KW"/>
</dbReference>
<feature type="domain" description="DUF1508" evidence="1">
    <location>
        <begin position="13"/>
        <end position="57"/>
    </location>
</feature>
<dbReference type="InterPro" id="IPR010879">
    <property type="entry name" value="DUF1508"/>
</dbReference>
<evidence type="ECO:0000259" key="1">
    <source>
        <dbReference type="Pfam" id="PF07411"/>
    </source>
</evidence>